<evidence type="ECO:0000313" key="2">
    <source>
        <dbReference type="EMBL" id="KAE9966269.1"/>
    </source>
</evidence>
<sequence length="329" mass="35519">MSLPLRINGHQALSAGPHRIHSVLLPPTIMTVLKVLALLLSASPLLASAECTRESLISARDAFFKGAPAKPEKLAANVKVALNNKPTPLDSTPYSKIHTSTWTALQAQAVDTEMCEIATFKVSSQQILSTRLKLDAAGKISEIEFQQAVQGDQSFRPTGFPKTTPPMFNEKQRPAAPPTIPADFTPAMGMFDKTASINKATCKALSGAPRLWTRKELLYAASSYCDGLKGAPYDSCVFAGSSCPRTENGVTTTQNCAKGIGKFGFTVRGRRWTVDTETGVILGVFYFDYGPGSNLFLHEYFKVQAGSLAYILALLKNIPHAQASLKTFS</sequence>
<comment type="caution">
    <text evidence="2">The sequence shown here is derived from an EMBL/GenBank/DDBJ whole genome shotgun (WGS) entry which is preliminary data.</text>
</comment>
<dbReference type="Pfam" id="PF26061">
    <property type="entry name" value="DUF8021"/>
    <property type="match status" value="1"/>
</dbReference>
<dbReference type="Proteomes" id="UP000490939">
    <property type="component" value="Unassembled WGS sequence"/>
</dbReference>
<name>A0A8H3UA34_VENIN</name>
<proteinExistence type="predicted"/>
<feature type="domain" description="DUF8021" evidence="1">
    <location>
        <begin position="213"/>
        <end position="313"/>
    </location>
</feature>
<accession>A0A8H3UA34</accession>
<dbReference type="EMBL" id="WNWR01001008">
    <property type="protein sequence ID" value="KAE9966269.1"/>
    <property type="molecule type" value="Genomic_DNA"/>
</dbReference>
<protein>
    <recommendedName>
        <fullName evidence="1">DUF8021 domain-containing protein</fullName>
    </recommendedName>
</protein>
<evidence type="ECO:0000313" key="3">
    <source>
        <dbReference type="Proteomes" id="UP000490939"/>
    </source>
</evidence>
<evidence type="ECO:0000259" key="1">
    <source>
        <dbReference type="Pfam" id="PF26061"/>
    </source>
</evidence>
<organism evidence="2 3">
    <name type="scientific">Venturia inaequalis</name>
    <name type="common">Apple scab fungus</name>
    <dbReference type="NCBI Taxonomy" id="5025"/>
    <lineage>
        <taxon>Eukaryota</taxon>
        <taxon>Fungi</taxon>
        <taxon>Dikarya</taxon>
        <taxon>Ascomycota</taxon>
        <taxon>Pezizomycotina</taxon>
        <taxon>Dothideomycetes</taxon>
        <taxon>Pleosporomycetidae</taxon>
        <taxon>Venturiales</taxon>
        <taxon>Venturiaceae</taxon>
        <taxon>Venturia</taxon>
    </lineage>
</organism>
<dbReference type="InterPro" id="IPR058334">
    <property type="entry name" value="DUF8021"/>
</dbReference>
<gene>
    <name evidence="2" type="ORF">EG327_000168</name>
</gene>
<dbReference type="AlphaFoldDB" id="A0A8H3UA34"/>
<reference evidence="2 3" key="1">
    <citation type="submission" date="2019-07" db="EMBL/GenBank/DDBJ databases">
        <title>Venturia inaequalis Genome Resource.</title>
        <authorList>
            <person name="Lichtner F.J."/>
        </authorList>
    </citation>
    <scope>NUCLEOTIDE SEQUENCE [LARGE SCALE GENOMIC DNA]</scope>
    <source>
        <strain evidence="2 3">DMI_063113</strain>
    </source>
</reference>
<keyword evidence="3" id="KW-1185">Reference proteome</keyword>